<evidence type="ECO:0000313" key="1">
    <source>
        <dbReference type="EMBL" id="MDM5453570.1"/>
    </source>
</evidence>
<sequence length="62" mass="7197">MNEAPHNTYQILTKRSKRLSELAESLHWTPNIWIGTSLENEDVSYRIKDLRKSACSYSISLT</sequence>
<dbReference type="EMBL" id="JAUCEY010000008">
    <property type="protein sequence ID" value="MDM5453570.1"/>
    <property type="molecule type" value="Genomic_DNA"/>
</dbReference>
<dbReference type="InterPro" id="IPR011101">
    <property type="entry name" value="DUF5131"/>
</dbReference>
<dbReference type="RefSeq" id="WP_289320322.1">
    <property type="nucleotide sequence ID" value="NZ_JAUCEY010000008.1"/>
</dbReference>
<organism evidence="1 2">
    <name type="scientific">Peribacillus simplex</name>
    <dbReference type="NCBI Taxonomy" id="1478"/>
    <lineage>
        <taxon>Bacteria</taxon>
        <taxon>Bacillati</taxon>
        <taxon>Bacillota</taxon>
        <taxon>Bacilli</taxon>
        <taxon>Bacillales</taxon>
        <taxon>Bacillaceae</taxon>
        <taxon>Peribacillus</taxon>
    </lineage>
</organism>
<dbReference type="Proteomes" id="UP001234602">
    <property type="component" value="Unassembled WGS sequence"/>
</dbReference>
<proteinExistence type="predicted"/>
<comment type="caution">
    <text evidence="1">The sequence shown here is derived from an EMBL/GenBank/DDBJ whole genome shotgun (WGS) entry which is preliminary data.</text>
</comment>
<reference evidence="1" key="1">
    <citation type="submission" date="2023-06" db="EMBL/GenBank/DDBJ databases">
        <title>Comparative genomics of Bacillaceae isolates and their secondary metabolite potential.</title>
        <authorList>
            <person name="Song L."/>
            <person name="Nielsen L.J."/>
            <person name="Mohite O."/>
            <person name="Xu X."/>
            <person name="Weber T."/>
            <person name="Kovacs A.T."/>
        </authorList>
    </citation>
    <scope>NUCLEOTIDE SEQUENCE</scope>
    <source>
        <strain evidence="1">D8_B_37</strain>
    </source>
</reference>
<protein>
    <submittedName>
        <fullName evidence="1">DUF5131 family protein</fullName>
    </submittedName>
</protein>
<evidence type="ECO:0000313" key="2">
    <source>
        <dbReference type="Proteomes" id="UP001234602"/>
    </source>
</evidence>
<accession>A0AAW7IHM8</accession>
<dbReference type="AlphaFoldDB" id="A0AAW7IHM8"/>
<dbReference type="Pfam" id="PF07505">
    <property type="entry name" value="DUF5131"/>
    <property type="match status" value="1"/>
</dbReference>
<name>A0AAW7IHM8_9BACI</name>
<gene>
    <name evidence="1" type="ORF">QUF89_15470</name>
</gene>